<keyword evidence="4" id="KW-1185">Reference proteome</keyword>
<dbReference type="EMBL" id="KJ801920">
    <property type="protein sequence ID" value="AID46568.1"/>
    <property type="molecule type" value="Genomic_DNA"/>
</dbReference>
<reference evidence="3 4" key="1">
    <citation type="journal article" date="2014" name="BMC Genomics">
        <title>The complete genome sequences of poxviruses isolated from a penguin and a pigeon in South Africa and comparison to other sequenced avipoxviruses.</title>
        <authorList>
            <person name="Offerman K."/>
            <person name="Carulei O."/>
            <person name="van der Walt A.P."/>
            <person name="Douglass N."/>
            <person name="Williamson A.L."/>
        </authorList>
    </citation>
    <scope>NUCLEOTIDE SEQUENCE [LARGE SCALE GENOMIC DNA]</scope>
    <source>
        <strain evidence="3">FeP2</strain>
    </source>
</reference>
<dbReference type="GO" id="GO:0019815">
    <property type="term" value="C:B cell receptor complex"/>
    <property type="evidence" value="ECO:0007669"/>
    <property type="project" value="TreeGrafter"/>
</dbReference>
<dbReference type="InterPro" id="IPR036179">
    <property type="entry name" value="Ig-like_dom_sf"/>
</dbReference>
<proteinExistence type="predicted"/>
<gene>
    <name evidence="3" type="ORF">fep_055</name>
</gene>
<dbReference type="InterPro" id="IPR013151">
    <property type="entry name" value="Immunoglobulin_dom"/>
</dbReference>
<dbReference type="PANTHER" id="PTHR14334">
    <property type="entry name" value="B-CELL ANTIGEN RECEPTOR COMPLEX-ASSOCIATED PROTEIN"/>
    <property type="match status" value="1"/>
</dbReference>
<accession>A0A068EGT9</accession>
<dbReference type="PANTHER" id="PTHR14334:SF3">
    <property type="entry name" value="TRANSMEMBRANE AND IMMUNOGLOBULIN DOMAIN CONTAINING 2"/>
    <property type="match status" value="1"/>
</dbReference>
<evidence type="ECO:0000259" key="2">
    <source>
        <dbReference type="PROSITE" id="PS50835"/>
    </source>
</evidence>
<dbReference type="InterPro" id="IPR003599">
    <property type="entry name" value="Ig_sub"/>
</dbReference>
<dbReference type="GeneID" id="19737779"/>
<evidence type="ECO:0000313" key="4">
    <source>
        <dbReference type="Proteomes" id="UP000101521"/>
    </source>
</evidence>
<dbReference type="SUPFAM" id="SSF48726">
    <property type="entry name" value="Immunoglobulin"/>
    <property type="match status" value="2"/>
</dbReference>
<evidence type="ECO:0000313" key="3">
    <source>
        <dbReference type="EMBL" id="AID46568.1"/>
    </source>
</evidence>
<dbReference type="GO" id="GO:0050853">
    <property type="term" value="P:B cell receptor signaling pathway"/>
    <property type="evidence" value="ECO:0007669"/>
    <property type="project" value="TreeGrafter"/>
</dbReference>
<keyword evidence="1" id="KW-0393">Immunoglobulin domain</keyword>
<organism evidence="3 4">
    <name type="scientific">Pigeonpox virus</name>
    <dbReference type="NCBI Taxonomy" id="10264"/>
    <lineage>
        <taxon>Viruses</taxon>
        <taxon>Varidnaviria</taxon>
        <taxon>Bamfordvirae</taxon>
        <taxon>Nucleocytoviricota</taxon>
        <taxon>Pokkesviricetes</taxon>
        <taxon>Chitovirales</taxon>
        <taxon>Poxviridae</taxon>
        <taxon>Chordopoxvirinae</taxon>
        <taxon>Avipoxvirus</taxon>
        <taxon>Avipoxvirus pigeonpox</taxon>
    </lineage>
</organism>
<name>A0A068EGT9_9POXV</name>
<protein>
    <submittedName>
        <fullName evidence="3">V-type Ig domain protein</fullName>
    </submittedName>
</protein>
<dbReference type="KEGG" id="vg:19737779"/>
<dbReference type="Proteomes" id="UP000101521">
    <property type="component" value="Segment"/>
</dbReference>
<dbReference type="InterPro" id="IPR007110">
    <property type="entry name" value="Ig-like_dom"/>
</dbReference>
<feature type="domain" description="Ig-like" evidence="2">
    <location>
        <begin position="140"/>
        <end position="221"/>
    </location>
</feature>
<dbReference type="PROSITE" id="PS50835">
    <property type="entry name" value="IG_LIKE"/>
    <property type="match status" value="2"/>
</dbReference>
<dbReference type="Gene3D" id="2.60.40.10">
    <property type="entry name" value="Immunoglobulins"/>
    <property type="match status" value="2"/>
</dbReference>
<dbReference type="RefSeq" id="YP_009046292.1">
    <property type="nucleotide sequence ID" value="NC_024447.1"/>
</dbReference>
<dbReference type="SMART" id="SM00409">
    <property type="entry name" value="IG"/>
    <property type="match status" value="2"/>
</dbReference>
<dbReference type="InterPro" id="IPR013783">
    <property type="entry name" value="Ig-like_fold"/>
</dbReference>
<sequence>MIGKNDLHRKGLTLIVLLCLINLSKAFVEVYAPPYVLAPESSDVNLSCFIKDNQGAGPDKVKVAWQMGEKEVTQGIKTIWNKSKQVGQTTLHIPTVSTETKGSYICIVWIDGSADYKRINLETFNIAERTKIHNEVNIIPHSSKVNMWNGRPLKINCTFSTQKIYGRQVTVKWWKINTVTQKWEQQTGVGLQLDTSGGIGSLNISNPITGKSTGKYVCVVTCGDVGNFGLRVVKAAPRHETDIESGYSYSAEEGSDFMERCMVRKNLYNGWIVE</sequence>
<dbReference type="Pfam" id="PF00047">
    <property type="entry name" value="ig"/>
    <property type="match status" value="1"/>
</dbReference>
<feature type="domain" description="Ig-like" evidence="2">
    <location>
        <begin position="25"/>
        <end position="120"/>
    </location>
</feature>
<evidence type="ECO:0000256" key="1">
    <source>
        <dbReference type="ARBA" id="ARBA00023319"/>
    </source>
</evidence>